<dbReference type="Pfam" id="PF13460">
    <property type="entry name" value="NAD_binding_10"/>
    <property type="match status" value="1"/>
</dbReference>
<gene>
    <name evidence="2" type="ORF">FMM05_00735</name>
</gene>
<dbReference type="Proteomes" id="UP000320643">
    <property type="component" value="Unassembled WGS sequence"/>
</dbReference>
<organism evidence="2 3">
    <name type="scientific">Flavobacterium zepuense</name>
    <dbReference type="NCBI Taxonomy" id="2593302"/>
    <lineage>
        <taxon>Bacteria</taxon>
        <taxon>Pseudomonadati</taxon>
        <taxon>Bacteroidota</taxon>
        <taxon>Flavobacteriia</taxon>
        <taxon>Flavobacteriales</taxon>
        <taxon>Flavobacteriaceae</taxon>
        <taxon>Flavobacterium</taxon>
    </lineage>
</organism>
<dbReference type="PANTHER" id="PTHR43355:SF2">
    <property type="entry name" value="FLAVIN REDUCTASE (NADPH)"/>
    <property type="match status" value="1"/>
</dbReference>
<keyword evidence="3" id="KW-1185">Reference proteome</keyword>
<dbReference type="EMBL" id="VJVZ01000001">
    <property type="protein sequence ID" value="TRW27198.1"/>
    <property type="molecule type" value="Genomic_DNA"/>
</dbReference>
<evidence type="ECO:0000313" key="2">
    <source>
        <dbReference type="EMBL" id="TRW27198.1"/>
    </source>
</evidence>
<dbReference type="Gene3D" id="3.40.50.720">
    <property type="entry name" value="NAD(P)-binding Rossmann-like Domain"/>
    <property type="match status" value="1"/>
</dbReference>
<dbReference type="PANTHER" id="PTHR43355">
    <property type="entry name" value="FLAVIN REDUCTASE (NADPH)"/>
    <property type="match status" value="1"/>
</dbReference>
<dbReference type="GO" id="GO:0042602">
    <property type="term" value="F:riboflavin reductase (NADPH) activity"/>
    <property type="evidence" value="ECO:0007669"/>
    <property type="project" value="TreeGrafter"/>
</dbReference>
<evidence type="ECO:0000259" key="1">
    <source>
        <dbReference type="Pfam" id="PF13460"/>
    </source>
</evidence>
<name>A0A552V9Q1_9FLAO</name>
<dbReference type="GO" id="GO:0004074">
    <property type="term" value="F:biliverdin reductase [NAD(P)H] activity"/>
    <property type="evidence" value="ECO:0007669"/>
    <property type="project" value="TreeGrafter"/>
</dbReference>
<sequence>MKFALERGYGVVALVRKPAEFGHRHKNLKIIEGTPYNPEDVLKAIKGCDTVISTLNNPRKSDLPWAAQIGPTDVLQRTTANALAAMKAQGVQRIIRQSTIGAGESMALAPGLTRFMVRHTNLKIVFSDHTKADRLLAASDTQWTSVRPVALTNSTKDKPVTVDYTAKPGMFVSRRNVARFIVDCIEDPDYFQKAPILSEK</sequence>
<reference evidence="2 3" key="1">
    <citation type="submission" date="2019-07" db="EMBL/GenBank/DDBJ databases">
        <title>Flavobacterium sp. nov., isolated from glacier ice.</title>
        <authorList>
            <person name="Liu Q."/>
            <person name="Xin Y.-H."/>
        </authorList>
    </citation>
    <scope>NUCLEOTIDE SEQUENCE [LARGE SCALE GENOMIC DNA]</scope>
    <source>
        <strain evidence="2 3">ZT4R6</strain>
    </source>
</reference>
<dbReference type="SUPFAM" id="SSF51735">
    <property type="entry name" value="NAD(P)-binding Rossmann-fold domains"/>
    <property type="match status" value="1"/>
</dbReference>
<feature type="domain" description="NAD(P)-binding" evidence="1">
    <location>
        <begin position="2"/>
        <end position="188"/>
    </location>
</feature>
<protein>
    <submittedName>
        <fullName evidence="2">NAD(P)-dependent oxidoreductase</fullName>
    </submittedName>
</protein>
<dbReference type="InterPro" id="IPR051606">
    <property type="entry name" value="Polyketide_Oxido-like"/>
</dbReference>
<accession>A0A552V9Q1</accession>
<dbReference type="InterPro" id="IPR016040">
    <property type="entry name" value="NAD(P)-bd_dom"/>
</dbReference>
<dbReference type="InterPro" id="IPR036291">
    <property type="entry name" value="NAD(P)-bd_dom_sf"/>
</dbReference>
<dbReference type="AlphaFoldDB" id="A0A552V9Q1"/>
<evidence type="ECO:0000313" key="3">
    <source>
        <dbReference type="Proteomes" id="UP000320643"/>
    </source>
</evidence>
<comment type="caution">
    <text evidence="2">The sequence shown here is derived from an EMBL/GenBank/DDBJ whole genome shotgun (WGS) entry which is preliminary data.</text>
</comment>
<proteinExistence type="predicted"/>
<dbReference type="OrthoDB" id="9790734at2"/>